<feature type="region of interest" description="Disordered" evidence="1">
    <location>
        <begin position="1"/>
        <end position="20"/>
    </location>
</feature>
<evidence type="ECO:0000256" key="1">
    <source>
        <dbReference type="SAM" id="MobiDB-lite"/>
    </source>
</evidence>
<evidence type="ECO:0000313" key="2">
    <source>
        <dbReference type="EMBL" id="KAG7299617.1"/>
    </source>
</evidence>
<feature type="region of interest" description="Disordered" evidence="1">
    <location>
        <begin position="161"/>
        <end position="278"/>
    </location>
</feature>
<feature type="compositionally biased region" description="Polar residues" evidence="1">
    <location>
        <begin position="187"/>
        <end position="197"/>
    </location>
</feature>
<gene>
    <name evidence="2" type="ORF">JYU34_016602</name>
</gene>
<dbReference type="Proteomes" id="UP000823941">
    <property type="component" value="Chromosome 22"/>
</dbReference>
<keyword evidence="3" id="KW-1185">Reference proteome</keyword>
<sequence>MLDASTPKNEKPVADSTTSGENILKYAAQNKKQRLLGILQSGAKKAISEDHLRKMKRAANMVKKKLKLDKPEPSNTTLYEVNFQTSSYSVFDRAHSDYMVIEDTGPKFAENFTPGEALDNYHKDPDAEEMSFYDCKREFMEKTKNGITIVHELQPTYYDEEDDYRNYDDTPLTRADREPSASRFFAESTSDSNSSIHIPSRKYSVRVRERNFESDRPKKSAPARSPRFKSGNRRKSPTQIFRAQSSSSSCHSFRSPHRRKSVTFDWTFNQHTPIERAR</sequence>
<protein>
    <submittedName>
        <fullName evidence="2">Uncharacterized protein</fullName>
    </submittedName>
</protein>
<feature type="compositionally biased region" description="Basic residues" evidence="1">
    <location>
        <begin position="226"/>
        <end position="236"/>
    </location>
</feature>
<name>A0ABQ7Q316_PLUXY</name>
<reference evidence="2 3" key="1">
    <citation type="submission" date="2021-06" db="EMBL/GenBank/DDBJ databases">
        <title>A haploid diamondback moth (Plutella xylostella L.) genome assembly resolves 31 chromosomes and identifies a diamide resistance mutation.</title>
        <authorList>
            <person name="Ward C.M."/>
            <person name="Perry K.D."/>
            <person name="Baker G."/>
            <person name="Powis K."/>
            <person name="Heckel D.G."/>
            <person name="Baxter S.W."/>
        </authorList>
    </citation>
    <scope>NUCLEOTIDE SEQUENCE [LARGE SCALE GENOMIC DNA]</scope>
    <source>
        <strain evidence="2 3">LV</strain>
        <tissue evidence="2">Single pupa</tissue>
    </source>
</reference>
<organism evidence="2 3">
    <name type="scientific">Plutella xylostella</name>
    <name type="common">Diamondback moth</name>
    <name type="synonym">Plutella maculipennis</name>
    <dbReference type="NCBI Taxonomy" id="51655"/>
    <lineage>
        <taxon>Eukaryota</taxon>
        <taxon>Metazoa</taxon>
        <taxon>Ecdysozoa</taxon>
        <taxon>Arthropoda</taxon>
        <taxon>Hexapoda</taxon>
        <taxon>Insecta</taxon>
        <taxon>Pterygota</taxon>
        <taxon>Neoptera</taxon>
        <taxon>Endopterygota</taxon>
        <taxon>Lepidoptera</taxon>
        <taxon>Glossata</taxon>
        <taxon>Ditrysia</taxon>
        <taxon>Yponomeutoidea</taxon>
        <taxon>Plutellidae</taxon>
        <taxon>Plutella</taxon>
    </lineage>
</organism>
<dbReference type="EMBL" id="JAHIBW010000022">
    <property type="protein sequence ID" value="KAG7299617.1"/>
    <property type="molecule type" value="Genomic_DNA"/>
</dbReference>
<accession>A0ABQ7Q316</accession>
<feature type="compositionally biased region" description="Basic and acidic residues" evidence="1">
    <location>
        <begin position="206"/>
        <end position="218"/>
    </location>
</feature>
<evidence type="ECO:0000313" key="3">
    <source>
        <dbReference type="Proteomes" id="UP000823941"/>
    </source>
</evidence>
<proteinExistence type="predicted"/>
<comment type="caution">
    <text evidence="2">The sequence shown here is derived from an EMBL/GenBank/DDBJ whole genome shotgun (WGS) entry which is preliminary data.</text>
</comment>